<feature type="non-terminal residue" evidence="12">
    <location>
        <position position="1285"/>
    </location>
</feature>
<feature type="compositionally biased region" description="Acidic residues" evidence="9">
    <location>
        <begin position="132"/>
        <end position="143"/>
    </location>
</feature>
<keyword evidence="8" id="KW-0863">Zinc-finger</keyword>
<dbReference type="EMBL" id="BKCJ010269081">
    <property type="protein sequence ID" value="GEZ35580.1"/>
    <property type="molecule type" value="Genomic_DNA"/>
</dbReference>
<feature type="region of interest" description="Disordered" evidence="9">
    <location>
        <begin position="1"/>
        <end position="155"/>
    </location>
</feature>
<dbReference type="InterPro" id="IPR021109">
    <property type="entry name" value="Peptidase_aspartic_dom_sf"/>
</dbReference>
<dbReference type="Pfam" id="PF19259">
    <property type="entry name" value="Ty3_capsid"/>
    <property type="match status" value="1"/>
</dbReference>
<dbReference type="Gene3D" id="3.10.10.10">
    <property type="entry name" value="HIV Type 1 Reverse Transcriptase, subunit A, domain 1"/>
    <property type="match status" value="1"/>
</dbReference>
<feature type="region of interest" description="Disordered" evidence="9">
    <location>
        <begin position="263"/>
        <end position="298"/>
    </location>
</feature>
<feature type="domain" description="Reverse transcriptase" evidence="11">
    <location>
        <begin position="821"/>
        <end position="1014"/>
    </location>
</feature>
<dbReference type="CDD" id="cd01647">
    <property type="entry name" value="RT_LTR"/>
    <property type="match status" value="1"/>
</dbReference>
<dbReference type="CDD" id="cd00303">
    <property type="entry name" value="retropepsin_like"/>
    <property type="match status" value="1"/>
</dbReference>
<dbReference type="Gene3D" id="3.10.20.370">
    <property type="match status" value="1"/>
</dbReference>
<dbReference type="SUPFAM" id="SSF56672">
    <property type="entry name" value="DNA/RNA polymerases"/>
    <property type="match status" value="1"/>
</dbReference>
<dbReference type="InterPro" id="IPR001878">
    <property type="entry name" value="Znf_CCHC"/>
</dbReference>
<dbReference type="Pfam" id="PF17917">
    <property type="entry name" value="RT_RNaseH"/>
    <property type="match status" value="1"/>
</dbReference>
<dbReference type="InterPro" id="IPR043502">
    <property type="entry name" value="DNA/RNA_pol_sf"/>
</dbReference>
<keyword evidence="5" id="KW-0255">Endonuclease</keyword>
<dbReference type="CDD" id="cd09274">
    <property type="entry name" value="RNase_HI_RT_Ty3"/>
    <property type="match status" value="1"/>
</dbReference>
<dbReference type="GO" id="GO:0008270">
    <property type="term" value="F:zinc ion binding"/>
    <property type="evidence" value="ECO:0007669"/>
    <property type="project" value="UniProtKB-KW"/>
</dbReference>
<dbReference type="InterPro" id="IPR045358">
    <property type="entry name" value="Ty3_capsid"/>
</dbReference>
<keyword evidence="6" id="KW-0378">Hydrolase</keyword>
<reference evidence="12" key="1">
    <citation type="journal article" date="2019" name="Sci. Rep.">
        <title>Draft genome of Tanacetum cinerariifolium, the natural source of mosquito coil.</title>
        <authorList>
            <person name="Yamashiro T."/>
            <person name="Shiraishi A."/>
            <person name="Satake H."/>
            <person name="Nakayama K."/>
        </authorList>
    </citation>
    <scope>NUCLEOTIDE SEQUENCE</scope>
</reference>
<evidence type="ECO:0000256" key="8">
    <source>
        <dbReference type="PROSITE-ProRule" id="PRU00047"/>
    </source>
</evidence>
<gene>
    <name evidence="12" type="ORF">Tci_507553</name>
</gene>
<dbReference type="GO" id="GO:0003964">
    <property type="term" value="F:RNA-directed DNA polymerase activity"/>
    <property type="evidence" value="ECO:0007669"/>
    <property type="project" value="UniProtKB-KW"/>
</dbReference>
<dbReference type="PROSITE" id="PS50878">
    <property type="entry name" value="RT_POL"/>
    <property type="match status" value="1"/>
</dbReference>
<dbReference type="SUPFAM" id="SSF50630">
    <property type="entry name" value="Acid proteases"/>
    <property type="match status" value="1"/>
</dbReference>
<accession>A0A699I931</accession>
<dbReference type="EC" id="2.7.7.49" evidence="1"/>
<feature type="compositionally biased region" description="Basic and acidic residues" evidence="9">
    <location>
        <begin position="564"/>
        <end position="588"/>
    </location>
</feature>
<sequence length="1285" mass="145264">VPNEDVPEEDPYHLLDYDEEEDPEMDIEKEEPEEDPVEEPEPLAGHKDQFDAHPNLQPGNINVSGDQTPPPRDESSDSKFEAEEADDELEVEEAGFEPEVEEVGVEPEVEEAGVELEVKEAGDEPEDKGADVELEVEEPDDALEATIGTGSQRPFERIREAESETSRTEIALLGLEAKIGKMEREILHHDLSGVEETLGKVVERLKVLESEENATMEKKLDEKEVLLDLTRMERDRAEKRLSETIWWNERFYLEMVHKRAVPKLPSDDEGSKHPRKMPKKSNEDEGPSDPRRPLMIMPPKPISEARMREIIRDQFATSMNEFMANMNNRVGGSGGASGSGRAGGSCGADGNADGTSVRGTGPTVPELTRCSYETFIKCDPLPFNGTKGAVGLCQWFEKLESVFQISECKEKDKVKFAMATLRRRALTWWNGRTKAMGIEAANNTPGSEVRKWMTEEFCPRSVIQRMEQELYNLKMKGMDIDGYTNRFHELALLCPRMVEPEAVKVEQYLRGLTKSIRGDVTSSQLATINDAVRLAYQLTGQLIQDKADEVTEGEKRKGKGNRGSHGDNRREQNRRQNQRREMSCYKCHEKGHRKKDCPKLGRNGQRGNNRGGTYQLGAMNAQEDPKVITGTFLLNNHYDTSLFDSGADRSFVSTKFSTLINIKPVEIDTSYEVELADGKIVSTNNVLKGCTLNLLNHSFLIDLMVIELGSFEVVIGMDWLSKNDAAILCGEKKVSIPFKNKALIIEAQVTGTVSKEKRVEDVPVICDFLEVFPEDLPGLPPHRQVKFCIDLIPGATLVARAPYRLAPSELKELFKQLKELSEKGFIRPSSSLWGAPVLFVKKKDGSFRMCNNYRELNKLTIKNKYLLPRIDDLLDQLQGSSVYSKIDLRSGYHQLHIREEDIPITTFKTRYGHYEFQVMPFGLTNAPALFMDLMNRVCKPYLDKFVIVFINNILIYSKNKEEHGHVIDSSGINVDPAKIEAIKSWAVPTMPTENKPFVWGNNEEEAFQTLRQKLCSAPILSLPEGSKDFVVYCDTSLRGLKAVLMQREKVIAYASIQLRKNEENYTTHDLELGAVVFALRLWRHYLYGTKCAVYTDHKSLQYILDQKKLNMRQRRWVELPSDYDCEIRYHPGKANVVADALSRKDKEPIHVHALVVTVHNNLPEQIRNAQAKACEKENIGAEGFVGKGEPFEIRADGTKCLQGRVPNEKLIHNSILNGPYVRRMIAKPGDAERDVNVNETFHDQTDDELSERELKQIKADDQALQTILLGLPEDIYAAVDSCETA</sequence>
<protein>
    <recommendedName>
        <fullName evidence="1">RNA-directed DNA polymerase</fullName>
        <ecNumber evidence="1">2.7.7.49</ecNumber>
    </recommendedName>
</protein>
<feature type="non-terminal residue" evidence="12">
    <location>
        <position position="1"/>
    </location>
</feature>
<dbReference type="Pfam" id="PF08284">
    <property type="entry name" value="RVP_2"/>
    <property type="match status" value="1"/>
</dbReference>
<evidence type="ECO:0000256" key="3">
    <source>
        <dbReference type="ARBA" id="ARBA00022695"/>
    </source>
</evidence>
<evidence type="ECO:0000313" key="12">
    <source>
        <dbReference type="EMBL" id="GEZ35580.1"/>
    </source>
</evidence>
<comment type="caution">
    <text evidence="12">The sequence shown here is derived from an EMBL/GenBank/DDBJ whole genome shotgun (WGS) entry which is preliminary data.</text>
</comment>
<dbReference type="SMART" id="SM00343">
    <property type="entry name" value="ZnF_C2HC"/>
    <property type="match status" value="1"/>
</dbReference>
<evidence type="ECO:0000256" key="9">
    <source>
        <dbReference type="SAM" id="MobiDB-lite"/>
    </source>
</evidence>
<dbReference type="Gene3D" id="4.10.60.10">
    <property type="entry name" value="Zinc finger, CCHC-type"/>
    <property type="match status" value="1"/>
</dbReference>
<proteinExistence type="predicted"/>
<evidence type="ECO:0000256" key="5">
    <source>
        <dbReference type="ARBA" id="ARBA00022759"/>
    </source>
</evidence>
<feature type="region of interest" description="Disordered" evidence="9">
    <location>
        <begin position="547"/>
        <end position="613"/>
    </location>
</feature>
<organism evidence="12">
    <name type="scientific">Tanacetum cinerariifolium</name>
    <name type="common">Dalmatian daisy</name>
    <name type="synonym">Chrysanthemum cinerariifolium</name>
    <dbReference type="NCBI Taxonomy" id="118510"/>
    <lineage>
        <taxon>Eukaryota</taxon>
        <taxon>Viridiplantae</taxon>
        <taxon>Streptophyta</taxon>
        <taxon>Embryophyta</taxon>
        <taxon>Tracheophyta</taxon>
        <taxon>Spermatophyta</taxon>
        <taxon>Magnoliopsida</taxon>
        <taxon>eudicotyledons</taxon>
        <taxon>Gunneridae</taxon>
        <taxon>Pentapetalae</taxon>
        <taxon>asterids</taxon>
        <taxon>campanulids</taxon>
        <taxon>Asterales</taxon>
        <taxon>Asteraceae</taxon>
        <taxon>Asteroideae</taxon>
        <taxon>Anthemideae</taxon>
        <taxon>Anthemidinae</taxon>
        <taxon>Tanacetum</taxon>
    </lineage>
</organism>
<evidence type="ECO:0000259" key="10">
    <source>
        <dbReference type="PROSITE" id="PS50158"/>
    </source>
</evidence>
<feature type="region of interest" description="Disordered" evidence="9">
    <location>
        <begin position="333"/>
        <end position="360"/>
    </location>
</feature>
<dbReference type="PROSITE" id="PS50158">
    <property type="entry name" value="ZF_CCHC"/>
    <property type="match status" value="1"/>
</dbReference>
<dbReference type="Gene3D" id="3.30.70.270">
    <property type="match status" value="2"/>
</dbReference>
<dbReference type="PANTHER" id="PTHR37984">
    <property type="entry name" value="PROTEIN CBG26694"/>
    <property type="match status" value="1"/>
</dbReference>
<keyword evidence="4" id="KW-0540">Nuclease</keyword>
<dbReference type="InterPro" id="IPR036875">
    <property type="entry name" value="Znf_CCHC_sf"/>
</dbReference>
<evidence type="ECO:0000256" key="4">
    <source>
        <dbReference type="ARBA" id="ARBA00022722"/>
    </source>
</evidence>
<feature type="compositionally biased region" description="Basic and acidic residues" evidence="9">
    <location>
        <begin position="280"/>
        <end position="292"/>
    </location>
</feature>
<keyword evidence="8" id="KW-0479">Metal-binding</keyword>
<dbReference type="GO" id="GO:0016787">
    <property type="term" value="F:hydrolase activity"/>
    <property type="evidence" value="ECO:0007669"/>
    <property type="project" value="UniProtKB-KW"/>
</dbReference>
<feature type="compositionally biased region" description="Polar residues" evidence="9">
    <location>
        <begin position="57"/>
        <end position="67"/>
    </location>
</feature>
<feature type="compositionally biased region" description="Basic and acidic residues" evidence="9">
    <location>
        <begin position="116"/>
        <end position="131"/>
    </location>
</feature>
<dbReference type="Pfam" id="PF00078">
    <property type="entry name" value="RVT_1"/>
    <property type="match status" value="1"/>
</dbReference>
<dbReference type="Gene3D" id="2.40.70.10">
    <property type="entry name" value="Acid Proteases"/>
    <property type="match status" value="1"/>
</dbReference>
<evidence type="ECO:0000256" key="2">
    <source>
        <dbReference type="ARBA" id="ARBA00022679"/>
    </source>
</evidence>
<feature type="domain" description="CCHC-type" evidence="10">
    <location>
        <begin position="584"/>
        <end position="599"/>
    </location>
</feature>
<keyword evidence="7 12" id="KW-0695">RNA-directed DNA polymerase</keyword>
<feature type="compositionally biased region" description="Acidic residues" evidence="9">
    <location>
        <begin position="83"/>
        <end position="114"/>
    </location>
</feature>
<dbReference type="InterPro" id="IPR043128">
    <property type="entry name" value="Rev_trsase/Diguanyl_cyclase"/>
</dbReference>
<evidence type="ECO:0000259" key="11">
    <source>
        <dbReference type="PROSITE" id="PS50878"/>
    </source>
</evidence>
<feature type="compositionally biased region" description="Gly residues" evidence="9">
    <location>
        <begin position="333"/>
        <end position="347"/>
    </location>
</feature>
<keyword evidence="8" id="KW-0862">Zinc</keyword>
<dbReference type="InterPro" id="IPR041373">
    <property type="entry name" value="RT_RNaseH"/>
</dbReference>
<dbReference type="PANTHER" id="PTHR37984:SF5">
    <property type="entry name" value="PROTEIN NYNRIN-LIKE"/>
    <property type="match status" value="1"/>
</dbReference>
<evidence type="ECO:0000256" key="1">
    <source>
        <dbReference type="ARBA" id="ARBA00012493"/>
    </source>
</evidence>
<feature type="compositionally biased region" description="Low complexity" evidence="9">
    <location>
        <begin position="601"/>
        <end position="612"/>
    </location>
</feature>
<dbReference type="GO" id="GO:0004519">
    <property type="term" value="F:endonuclease activity"/>
    <property type="evidence" value="ECO:0007669"/>
    <property type="project" value="UniProtKB-KW"/>
</dbReference>
<evidence type="ECO:0000256" key="7">
    <source>
        <dbReference type="ARBA" id="ARBA00022918"/>
    </source>
</evidence>
<feature type="compositionally biased region" description="Acidic residues" evidence="9">
    <location>
        <begin position="17"/>
        <end position="41"/>
    </location>
</feature>
<dbReference type="SUPFAM" id="SSF57756">
    <property type="entry name" value="Retrovirus zinc finger-like domains"/>
    <property type="match status" value="1"/>
</dbReference>
<evidence type="ECO:0000256" key="6">
    <source>
        <dbReference type="ARBA" id="ARBA00022801"/>
    </source>
</evidence>
<keyword evidence="3" id="KW-0548">Nucleotidyltransferase</keyword>
<dbReference type="InterPro" id="IPR000477">
    <property type="entry name" value="RT_dom"/>
</dbReference>
<keyword evidence="2" id="KW-0808">Transferase</keyword>
<dbReference type="GO" id="GO:0003676">
    <property type="term" value="F:nucleic acid binding"/>
    <property type="evidence" value="ECO:0007669"/>
    <property type="project" value="InterPro"/>
</dbReference>
<feature type="compositionally biased region" description="Basic and acidic residues" evidence="9">
    <location>
        <begin position="71"/>
        <end position="82"/>
    </location>
</feature>
<dbReference type="InterPro" id="IPR050951">
    <property type="entry name" value="Retrovirus_Pol_polyprotein"/>
</dbReference>
<name>A0A699I931_TANCI</name>